<feature type="region of interest" description="Disordered" evidence="1">
    <location>
        <begin position="1"/>
        <end position="59"/>
    </location>
</feature>
<gene>
    <name evidence="2" type="ORF">FM105_03710</name>
</gene>
<dbReference type="Proteomes" id="UP000196581">
    <property type="component" value="Unassembled WGS sequence"/>
</dbReference>
<accession>A0A1X6X3P2</accession>
<organism evidence="2 3">
    <name type="scientific">Brevibacterium yomogidense</name>
    <dbReference type="NCBI Taxonomy" id="946573"/>
    <lineage>
        <taxon>Bacteria</taxon>
        <taxon>Bacillati</taxon>
        <taxon>Actinomycetota</taxon>
        <taxon>Actinomycetes</taxon>
        <taxon>Micrococcales</taxon>
        <taxon>Brevibacteriaceae</taxon>
        <taxon>Brevibacterium</taxon>
    </lineage>
</organism>
<evidence type="ECO:0000256" key="1">
    <source>
        <dbReference type="SAM" id="MobiDB-lite"/>
    </source>
</evidence>
<feature type="compositionally biased region" description="Basic residues" evidence="1">
    <location>
        <begin position="40"/>
        <end position="49"/>
    </location>
</feature>
<protein>
    <submittedName>
        <fullName evidence="2">Uncharacterized protein</fullName>
    </submittedName>
</protein>
<reference evidence="3" key="1">
    <citation type="submission" date="2017-02" db="EMBL/GenBank/DDBJ databases">
        <authorList>
            <person name="Dridi B."/>
        </authorList>
    </citation>
    <scope>NUCLEOTIDE SEQUENCE [LARGE SCALE GENOMIC DNA]</scope>
    <source>
        <strain evidence="3">B Co 03.10</strain>
    </source>
</reference>
<sequence>MHPLGSVELCEESGIHAPTLPRRRPATAVRTVASPQSAPSRHRGAHGHRSPAPMGRWST</sequence>
<keyword evidence="3" id="KW-1185">Reference proteome</keyword>
<proteinExistence type="predicted"/>
<dbReference type="AlphaFoldDB" id="A0A1X6X3P2"/>
<evidence type="ECO:0000313" key="2">
    <source>
        <dbReference type="EMBL" id="SLM93412.1"/>
    </source>
</evidence>
<name>A0A1X6X3P2_9MICO</name>
<dbReference type="EMBL" id="FWFF01000003">
    <property type="protein sequence ID" value="SLM93412.1"/>
    <property type="molecule type" value="Genomic_DNA"/>
</dbReference>
<evidence type="ECO:0000313" key="3">
    <source>
        <dbReference type="Proteomes" id="UP000196581"/>
    </source>
</evidence>